<keyword evidence="4 7" id="KW-0863">Zinc-finger</keyword>
<dbReference type="Gene3D" id="3.30.40.10">
    <property type="entry name" value="Zinc/RING finger domain, C3HC4 (zinc finger)"/>
    <property type="match status" value="1"/>
</dbReference>
<evidence type="ECO:0000259" key="9">
    <source>
        <dbReference type="PROSITE" id="PS50089"/>
    </source>
</evidence>
<feature type="compositionally biased region" description="Low complexity" evidence="8">
    <location>
        <begin position="55"/>
        <end position="82"/>
    </location>
</feature>
<dbReference type="AlphaFoldDB" id="A0A8J5JL45"/>
<dbReference type="UniPathway" id="UPA00143"/>
<evidence type="ECO:0000256" key="6">
    <source>
        <dbReference type="ARBA" id="ARBA00022833"/>
    </source>
</evidence>
<dbReference type="Proteomes" id="UP000747542">
    <property type="component" value="Unassembled WGS sequence"/>
</dbReference>
<dbReference type="CDD" id="cd16479">
    <property type="entry name" value="RING-H2_synoviolin"/>
    <property type="match status" value="1"/>
</dbReference>
<dbReference type="PANTHER" id="PTHR22763:SF184">
    <property type="entry name" value="E3 UBIQUITIN-PROTEIN LIGASE SYNOVIOLIN"/>
    <property type="match status" value="1"/>
</dbReference>
<dbReference type="InterPro" id="IPR050731">
    <property type="entry name" value="HRD1_E3_ubiq-ligases"/>
</dbReference>
<protein>
    <submittedName>
        <fullName evidence="10">E3 ubiquitin-protein ligase synoviolin-like 2</fullName>
    </submittedName>
</protein>
<dbReference type="InterPro" id="IPR001841">
    <property type="entry name" value="Znf_RING"/>
</dbReference>
<feature type="compositionally biased region" description="Pro residues" evidence="8">
    <location>
        <begin position="206"/>
        <end position="215"/>
    </location>
</feature>
<evidence type="ECO:0000256" key="8">
    <source>
        <dbReference type="SAM" id="MobiDB-lite"/>
    </source>
</evidence>
<dbReference type="InterPro" id="IPR013083">
    <property type="entry name" value="Znf_RING/FYVE/PHD"/>
</dbReference>
<comment type="similarity">
    <text evidence="2">Belongs to the HRD1 family.</text>
</comment>
<proteinExistence type="inferred from homology"/>
<feature type="region of interest" description="Disordered" evidence="8">
    <location>
        <begin position="147"/>
        <end position="194"/>
    </location>
</feature>
<feature type="region of interest" description="Disordered" evidence="8">
    <location>
        <begin position="298"/>
        <end position="353"/>
    </location>
</feature>
<dbReference type="PANTHER" id="PTHR22763">
    <property type="entry name" value="RING ZINC FINGER PROTEIN"/>
    <property type="match status" value="1"/>
</dbReference>
<dbReference type="SUPFAM" id="SSF57850">
    <property type="entry name" value="RING/U-box"/>
    <property type="match status" value="1"/>
</dbReference>
<evidence type="ECO:0000313" key="10">
    <source>
        <dbReference type="EMBL" id="KAG7157480.1"/>
    </source>
</evidence>
<accession>A0A8J5JL45</accession>
<dbReference type="GO" id="GO:0061630">
    <property type="term" value="F:ubiquitin protein ligase activity"/>
    <property type="evidence" value="ECO:0007669"/>
    <property type="project" value="UniProtKB-EC"/>
</dbReference>
<dbReference type="GO" id="GO:0005789">
    <property type="term" value="C:endoplasmic reticulum membrane"/>
    <property type="evidence" value="ECO:0007669"/>
    <property type="project" value="UniProtKB-SubCell"/>
</dbReference>
<gene>
    <name evidence="10" type="primary">Syvn1-L2</name>
    <name evidence="10" type="ORF">Hamer_G005923</name>
</gene>
<keyword evidence="6" id="KW-0862">Zinc</keyword>
<dbReference type="PROSITE" id="PS50089">
    <property type="entry name" value="ZF_RING_2"/>
    <property type="match status" value="1"/>
</dbReference>
<comment type="subcellular location">
    <subcellularLocation>
        <location evidence="1">Endoplasmic reticulum membrane</location>
        <topology evidence="1">Multi-pass membrane protein</topology>
    </subcellularLocation>
</comment>
<dbReference type="GO" id="GO:0036503">
    <property type="term" value="P:ERAD pathway"/>
    <property type="evidence" value="ECO:0007669"/>
    <property type="project" value="TreeGrafter"/>
</dbReference>
<feature type="region of interest" description="Disordered" evidence="8">
    <location>
        <begin position="44"/>
        <end position="83"/>
    </location>
</feature>
<feature type="compositionally biased region" description="Pro residues" evidence="8">
    <location>
        <begin position="148"/>
        <end position="178"/>
    </location>
</feature>
<organism evidence="10 11">
    <name type="scientific">Homarus americanus</name>
    <name type="common">American lobster</name>
    <dbReference type="NCBI Taxonomy" id="6706"/>
    <lineage>
        <taxon>Eukaryota</taxon>
        <taxon>Metazoa</taxon>
        <taxon>Ecdysozoa</taxon>
        <taxon>Arthropoda</taxon>
        <taxon>Crustacea</taxon>
        <taxon>Multicrustacea</taxon>
        <taxon>Malacostraca</taxon>
        <taxon>Eumalacostraca</taxon>
        <taxon>Eucarida</taxon>
        <taxon>Decapoda</taxon>
        <taxon>Pleocyemata</taxon>
        <taxon>Astacidea</taxon>
        <taxon>Nephropoidea</taxon>
        <taxon>Nephropidae</taxon>
        <taxon>Homarus</taxon>
    </lineage>
</organism>
<evidence type="ECO:0000256" key="3">
    <source>
        <dbReference type="ARBA" id="ARBA00022723"/>
    </source>
</evidence>
<keyword evidence="11" id="KW-1185">Reference proteome</keyword>
<evidence type="ECO:0000256" key="4">
    <source>
        <dbReference type="ARBA" id="ARBA00022771"/>
    </source>
</evidence>
<dbReference type="GO" id="GO:0008270">
    <property type="term" value="F:zinc ion binding"/>
    <property type="evidence" value="ECO:0007669"/>
    <property type="project" value="UniProtKB-KW"/>
</dbReference>
<dbReference type="GO" id="GO:0043161">
    <property type="term" value="P:proteasome-mediated ubiquitin-dependent protein catabolic process"/>
    <property type="evidence" value="ECO:0007669"/>
    <property type="project" value="TreeGrafter"/>
</dbReference>
<evidence type="ECO:0000256" key="2">
    <source>
        <dbReference type="ARBA" id="ARBA00010089"/>
    </source>
</evidence>
<feature type="compositionally biased region" description="Low complexity" evidence="8">
    <location>
        <begin position="179"/>
        <end position="194"/>
    </location>
</feature>
<keyword evidence="5" id="KW-0256">Endoplasmic reticulum</keyword>
<evidence type="ECO:0000256" key="1">
    <source>
        <dbReference type="ARBA" id="ARBA00004477"/>
    </source>
</evidence>
<reference evidence="10" key="1">
    <citation type="journal article" date="2021" name="Sci. Adv.">
        <title>The American lobster genome reveals insights on longevity, neural, and immune adaptations.</title>
        <authorList>
            <person name="Polinski J.M."/>
            <person name="Zimin A.V."/>
            <person name="Clark K.F."/>
            <person name="Kohn A.B."/>
            <person name="Sadowski N."/>
            <person name="Timp W."/>
            <person name="Ptitsyn A."/>
            <person name="Khanna P."/>
            <person name="Romanova D.Y."/>
            <person name="Williams P."/>
            <person name="Greenwood S.J."/>
            <person name="Moroz L.L."/>
            <person name="Walt D.R."/>
            <person name="Bodnar A.G."/>
        </authorList>
    </citation>
    <scope>NUCLEOTIDE SEQUENCE</scope>
    <source>
        <strain evidence="10">GMGI-L3</strain>
    </source>
</reference>
<sequence>MDVDKGAPIVYQLSDEEIVEMVKKREKEDDEYMKQATLQEWFKKRANKNSEEHSSIANPLASSSSAPDVPDVTTATTSDTTANIPDKLKRSGYQLYEKVCERVLTSDFFTGAKKLPCGHIFHASCLRSWFQRQQTCPTCRMDILRQPQPVPATPGVPPQQAPPPTQPQTPPPQVPQQPQPQAQQQVPNPFAGMFVGMPGMPMPVGLPPFPFPPVPMQQAQQQQAPTTSSTTSTTTGTTTTSSSSTSSGTTAPAAATATKLPATLPHPPFSRRCSSEWTYCVTLSFLPRASTIATMSKRPATTSLTGQSTSGQTLPSSSASRVSGASTTTPPDSDVDDELAELGSASSEDDLPN</sequence>
<feature type="domain" description="RING-type" evidence="9">
    <location>
        <begin position="99"/>
        <end position="140"/>
    </location>
</feature>
<evidence type="ECO:0000256" key="7">
    <source>
        <dbReference type="PROSITE-ProRule" id="PRU00175"/>
    </source>
</evidence>
<dbReference type="Pfam" id="PF13639">
    <property type="entry name" value="zf-RING_2"/>
    <property type="match status" value="1"/>
</dbReference>
<feature type="compositionally biased region" description="Low complexity" evidence="8">
    <location>
        <begin position="301"/>
        <end position="332"/>
    </location>
</feature>
<keyword evidence="3" id="KW-0479">Metal-binding</keyword>
<name>A0A8J5JL45_HOMAM</name>
<evidence type="ECO:0000256" key="5">
    <source>
        <dbReference type="ARBA" id="ARBA00022824"/>
    </source>
</evidence>
<dbReference type="SMART" id="SM00184">
    <property type="entry name" value="RING"/>
    <property type="match status" value="1"/>
</dbReference>
<feature type="compositionally biased region" description="Low complexity" evidence="8">
    <location>
        <begin position="216"/>
        <end position="263"/>
    </location>
</feature>
<evidence type="ECO:0000313" key="11">
    <source>
        <dbReference type="Proteomes" id="UP000747542"/>
    </source>
</evidence>
<dbReference type="GO" id="GO:0016567">
    <property type="term" value="P:protein ubiquitination"/>
    <property type="evidence" value="ECO:0007669"/>
    <property type="project" value="UniProtKB-UniPathway"/>
</dbReference>
<dbReference type="InterPro" id="IPR058051">
    <property type="entry name" value="Znf_RING_synoviolin"/>
</dbReference>
<dbReference type="EMBL" id="JAHLQT010037514">
    <property type="protein sequence ID" value="KAG7157480.1"/>
    <property type="molecule type" value="Genomic_DNA"/>
</dbReference>
<comment type="caution">
    <text evidence="10">The sequence shown here is derived from an EMBL/GenBank/DDBJ whole genome shotgun (WGS) entry which is preliminary data.</text>
</comment>
<feature type="region of interest" description="Disordered" evidence="8">
    <location>
        <begin position="206"/>
        <end position="271"/>
    </location>
</feature>